<dbReference type="InterPro" id="IPR016195">
    <property type="entry name" value="Pol/histidinol_Pase-like"/>
</dbReference>
<dbReference type="Gene3D" id="3.20.20.140">
    <property type="entry name" value="Metal-dependent hydrolases"/>
    <property type="match status" value="1"/>
</dbReference>
<evidence type="ECO:0000313" key="1">
    <source>
        <dbReference type="EMBL" id="GAJ22743.1"/>
    </source>
</evidence>
<dbReference type="GO" id="GO:0005829">
    <property type="term" value="C:cytosol"/>
    <property type="evidence" value="ECO:0007669"/>
    <property type="project" value="TreeGrafter"/>
</dbReference>
<comment type="caution">
    <text evidence="1">The sequence shown here is derived from an EMBL/GenBank/DDBJ whole genome shotgun (WGS) entry which is preliminary data.</text>
</comment>
<dbReference type="GO" id="GO:0042578">
    <property type="term" value="F:phosphoric ester hydrolase activity"/>
    <property type="evidence" value="ECO:0007669"/>
    <property type="project" value="TreeGrafter"/>
</dbReference>
<gene>
    <name evidence="1" type="ORF">S12H4_57388</name>
</gene>
<reference evidence="1" key="1">
    <citation type="journal article" date="2014" name="Front. Microbiol.">
        <title>High frequency of phylogenetically diverse reductive dehalogenase-homologous genes in deep subseafloor sedimentary metagenomes.</title>
        <authorList>
            <person name="Kawai M."/>
            <person name="Futagami T."/>
            <person name="Toyoda A."/>
            <person name="Takaki Y."/>
            <person name="Nishi S."/>
            <person name="Hori S."/>
            <person name="Arai W."/>
            <person name="Tsubouchi T."/>
            <person name="Morono Y."/>
            <person name="Uchiyama I."/>
            <person name="Ito T."/>
            <person name="Fujiyama A."/>
            <person name="Inagaki F."/>
            <person name="Takami H."/>
        </authorList>
    </citation>
    <scope>NUCLEOTIDE SEQUENCE</scope>
    <source>
        <strain evidence="1">Expedition CK06-06</strain>
    </source>
</reference>
<name>X1UZ12_9ZZZZ</name>
<dbReference type="PANTHER" id="PTHR36928">
    <property type="entry name" value="PHOSPHATASE YCDX-RELATED"/>
    <property type="match status" value="1"/>
</dbReference>
<proteinExistence type="predicted"/>
<dbReference type="SUPFAM" id="SSF89550">
    <property type="entry name" value="PHP domain-like"/>
    <property type="match status" value="1"/>
</dbReference>
<dbReference type="GO" id="GO:0008270">
    <property type="term" value="F:zinc ion binding"/>
    <property type="evidence" value="ECO:0007669"/>
    <property type="project" value="TreeGrafter"/>
</dbReference>
<dbReference type="InterPro" id="IPR050243">
    <property type="entry name" value="PHP_phosphatase"/>
</dbReference>
<protein>
    <recommendedName>
        <fullName evidence="2">PHP domain-containing protein</fullName>
    </recommendedName>
</protein>
<accession>X1UZ12</accession>
<dbReference type="PANTHER" id="PTHR36928:SF1">
    <property type="entry name" value="PHOSPHATASE YCDX-RELATED"/>
    <property type="match status" value="1"/>
</dbReference>
<dbReference type="EMBL" id="BARW01037107">
    <property type="protein sequence ID" value="GAJ22743.1"/>
    <property type="molecule type" value="Genomic_DNA"/>
</dbReference>
<dbReference type="AlphaFoldDB" id="X1UZ12"/>
<sequence>MCLFSIALTVLAVFSALVINSYFLRMDLNEQDVRKAREMGVKVVINTDAHRPNNMDMVRLGVDVARRAGLQKKDILNALTLKELKAWKKQRS</sequence>
<organism evidence="1">
    <name type="scientific">marine sediment metagenome</name>
    <dbReference type="NCBI Taxonomy" id="412755"/>
    <lineage>
        <taxon>unclassified sequences</taxon>
        <taxon>metagenomes</taxon>
        <taxon>ecological metagenomes</taxon>
    </lineage>
</organism>
<evidence type="ECO:0008006" key="2">
    <source>
        <dbReference type="Google" id="ProtNLM"/>
    </source>
</evidence>